<dbReference type="PANTHER" id="PTHR33779">
    <property type="entry name" value="EXPRESSED PROTEIN"/>
    <property type="match status" value="1"/>
</dbReference>
<evidence type="ECO:0000259" key="1">
    <source>
        <dbReference type="Pfam" id="PF25054"/>
    </source>
</evidence>
<dbReference type="Pfam" id="PF25054">
    <property type="entry name" value="PHD_pln"/>
    <property type="match status" value="1"/>
</dbReference>
<accession>A0A1U8ATI0</accession>
<dbReference type="eggNOG" id="ENOG502S0CS">
    <property type="taxonomic scope" value="Eukaryota"/>
</dbReference>
<protein>
    <submittedName>
        <fullName evidence="3">Uncharacterized protein LOC104603948</fullName>
    </submittedName>
</protein>
<dbReference type="OMA" id="YRTCNWC"/>
<name>A0A1U8ATI0_NELNU</name>
<sequence>MTSQAAVAPSSPNISTDCCMCGDHGLPDELFRCKVCQFRFQHRYCSNLYPKAELYRICNWCLNKEGVNIEASQQNPSLPYTNNSSEDDEKNVKNNIREEAIHPKVQRSSLHLHPHNPMKKHKLPEKSSAARKKIVPRGCLDETYRRTKPAEEISNTVVTKQVFRGKARRYKLLDEVSS</sequence>
<dbReference type="Proteomes" id="UP000189703">
    <property type="component" value="Unplaced"/>
</dbReference>
<dbReference type="InterPro" id="IPR056874">
    <property type="entry name" value="PHD_dom_pln"/>
</dbReference>
<dbReference type="RefSeq" id="XP_010266433.1">
    <property type="nucleotide sequence ID" value="XM_010268131.2"/>
</dbReference>
<dbReference type="PANTHER" id="PTHR33779:SF1">
    <property type="entry name" value="EXPRESSED PROTEIN"/>
    <property type="match status" value="1"/>
</dbReference>
<dbReference type="KEGG" id="nnu:104603948"/>
<dbReference type="GeneID" id="104603948"/>
<organism evidence="2 3">
    <name type="scientific">Nelumbo nucifera</name>
    <name type="common">Sacred lotus</name>
    <dbReference type="NCBI Taxonomy" id="4432"/>
    <lineage>
        <taxon>Eukaryota</taxon>
        <taxon>Viridiplantae</taxon>
        <taxon>Streptophyta</taxon>
        <taxon>Embryophyta</taxon>
        <taxon>Tracheophyta</taxon>
        <taxon>Spermatophyta</taxon>
        <taxon>Magnoliopsida</taxon>
        <taxon>Proteales</taxon>
        <taxon>Nelumbonaceae</taxon>
        <taxon>Nelumbo</taxon>
    </lineage>
</organism>
<dbReference type="OrthoDB" id="1935489at2759"/>
<dbReference type="InParanoid" id="A0A1U8ATI0"/>
<feature type="domain" description="PHD-type zinc finger plants" evidence="1">
    <location>
        <begin position="19"/>
        <end position="61"/>
    </location>
</feature>
<keyword evidence="2" id="KW-1185">Reference proteome</keyword>
<dbReference type="AlphaFoldDB" id="A0A1U8ATI0"/>
<proteinExistence type="predicted"/>
<evidence type="ECO:0000313" key="3">
    <source>
        <dbReference type="RefSeq" id="XP_010266433.1"/>
    </source>
</evidence>
<reference evidence="3" key="1">
    <citation type="submission" date="2025-08" db="UniProtKB">
        <authorList>
            <consortium name="RefSeq"/>
        </authorList>
    </citation>
    <scope>IDENTIFICATION</scope>
</reference>
<evidence type="ECO:0000313" key="2">
    <source>
        <dbReference type="Proteomes" id="UP000189703"/>
    </source>
</evidence>
<gene>
    <name evidence="3" type="primary">LOC104603948</name>
</gene>